<accession>A0ABP7BCQ0</accession>
<evidence type="ECO:0000256" key="3">
    <source>
        <dbReference type="ARBA" id="ARBA00023125"/>
    </source>
</evidence>
<dbReference type="GO" id="GO:0003677">
    <property type="term" value="F:DNA binding"/>
    <property type="evidence" value="ECO:0007669"/>
    <property type="project" value="UniProtKB-KW"/>
</dbReference>
<gene>
    <name evidence="6" type="ORF">GCM10022202_16340</name>
</gene>
<dbReference type="RefSeq" id="WP_221858623.1">
    <property type="nucleotide sequence ID" value="NZ_BAAAYV010000006.1"/>
</dbReference>
<dbReference type="PANTHER" id="PTHR30146:SF148">
    <property type="entry name" value="HTH-TYPE TRANSCRIPTIONAL REPRESSOR PURR-RELATED"/>
    <property type="match status" value="1"/>
</dbReference>
<dbReference type="CDD" id="cd01392">
    <property type="entry name" value="HTH_LacI"/>
    <property type="match status" value="1"/>
</dbReference>
<protein>
    <submittedName>
        <fullName evidence="6">LacI family DNA-binding transcriptional regulator</fullName>
    </submittedName>
</protein>
<evidence type="ECO:0000259" key="5">
    <source>
        <dbReference type="PROSITE" id="PS50932"/>
    </source>
</evidence>
<dbReference type="Gene3D" id="1.10.260.40">
    <property type="entry name" value="lambda repressor-like DNA-binding domains"/>
    <property type="match status" value="1"/>
</dbReference>
<dbReference type="InterPro" id="IPR028082">
    <property type="entry name" value="Peripla_BP_I"/>
</dbReference>
<reference evidence="7" key="1">
    <citation type="journal article" date="2019" name="Int. J. Syst. Evol. Microbiol.">
        <title>The Global Catalogue of Microorganisms (GCM) 10K type strain sequencing project: providing services to taxonomists for standard genome sequencing and annotation.</title>
        <authorList>
            <consortium name="The Broad Institute Genomics Platform"/>
            <consortium name="The Broad Institute Genome Sequencing Center for Infectious Disease"/>
            <person name="Wu L."/>
            <person name="Ma J."/>
        </authorList>
    </citation>
    <scope>NUCLEOTIDE SEQUENCE [LARGE SCALE GENOMIC DNA]</scope>
    <source>
        <strain evidence="7">JCM 16546</strain>
    </source>
</reference>
<evidence type="ECO:0000256" key="2">
    <source>
        <dbReference type="ARBA" id="ARBA00023015"/>
    </source>
</evidence>
<organism evidence="6 7">
    <name type="scientific">Microbacterium marinilacus</name>
    <dbReference type="NCBI Taxonomy" id="415209"/>
    <lineage>
        <taxon>Bacteria</taxon>
        <taxon>Bacillati</taxon>
        <taxon>Actinomycetota</taxon>
        <taxon>Actinomycetes</taxon>
        <taxon>Micrococcales</taxon>
        <taxon>Microbacteriaceae</taxon>
        <taxon>Microbacterium</taxon>
    </lineage>
</organism>
<keyword evidence="1" id="KW-0678">Repressor</keyword>
<evidence type="ECO:0000313" key="7">
    <source>
        <dbReference type="Proteomes" id="UP001410795"/>
    </source>
</evidence>
<keyword evidence="2" id="KW-0805">Transcription regulation</keyword>
<dbReference type="Pfam" id="PF00532">
    <property type="entry name" value="Peripla_BP_1"/>
    <property type="match status" value="1"/>
</dbReference>
<dbReference type="InterPro" id="IPR001761">
    <property type="entry name" value="Peripla_BP/Lac1_sug-bd_dom"/>
</dbReference>
<keyword evidence="7" id="KW-1185">Reference proteome</keyword>
<dbReference type="Proteomes" id="UP001410795">
    <property type="component" value="Unassembled WGS sequence"/>
</dbReference>
<dbReference type="SUPFAM" id="SSF47413">
    <property type="entry name" value="lambda repressor-like DNA-binding domains"/>
    <property type="match status" value="1"/>
</dbReference>
<dbReference type="SMART" id="SM00354">
    <property type="entry name" value="HTH_LACI"/>
    <property type="match status" value="1"/>
</dbReference>
<name>A0ABP7BCQ0_9MICO</name>
<keyword evidence="3 6" id="KW-0238">DNA-binding</keyword>
<dbReference type="PROSITE" id="PS00356">
    <property type="entry name" value="HTH_LACI_1"/>
    <property type="match status" value="1"/>
</dbReference>
<proteinExistence type="predicted"/>
<keyword evidence="4" id="KW-0804">Transcription</keyword>
<evidence type="ECO:0000256" key="4">
    <source>
        <dbReference type="ARBA" id="ARBA00023163"/>
    </source>
</evidence>
<dbReference type="InterPro" id="IPR000843">
    <property type="entry name" value="HTH_LacI"/>
</dbReference>
<sequence length="338" mass="35508">MATIKDVAARAGVSLATASRVLSGSSQTSEDSRGRVLSAAAALGYVAHGPARSLRRSRTDVLGLLVSDIRSPFFSELAHAAEEEARHHGYTVLLANANEDTDQAEAVLSAFASQRIDGLLLSPQGPVSPRLSALVSSGLPIVLLNRTVEGLSAPMYGTDNAGGVRHVLEWLQRRGHRDVAYVGGPETMSTGAERRTAYLDGRAAHGITTDDAFVDAGDFLAEGAAEAMLRILDRGVRPTAVFGANGRTTLGAIRALRERLGAEAARRIEIVSFDDLEWFEFVSPPISAVRNDAAAIGTAGVRGLLDLIGGREASSERVATSFVDRAGEAPARIGASAR</sequence>
<dbReference type="SUPFAM" id="SSF53822">
    <property type="entry name" value="Periplasmic binding protein-like I"/>
    <property type="match status" value="1"/>
</dbReference>
<dbReference type="Pfam" id="PF00356">
    <property type="entry name" value="LacI"/>
    <property type="match status" value="1"/>
</dbReference>
<evidence type="ECO:0000256" key="1">
    <source>
        <dbReference type="ARBA" id="ARBA00022491"/>
    </source>
</evidence>
<evidence type="ECO:0000313" key="6">
    <source>
        <dbReference type="EMBL" id="GAA3656794.1"/>
    </source>
</evidence>
<feature type="domain" description="HTH lacI-type" evidence="5">
    <location>
        <begin position="2"/>
        <end position="56"/>
    </location>
</feature>
<dbReference type="PANTHER" id="PTHR30146">
    <property type="entry name" value="LACI-RELATED TRANSCRIPTIONAL REPRESSOR"/>
    <property type="match status" value="1"/>
</dbReference>
<dbReference type="InterPro" id="IPR010982">
    <property type="entry name" value="Lambda_DNA-bd_dom_sf"/>
</dbReference>
<dbReference type="Gene3D" id="3.40.50.2300">
    <property type="match status" value="2"/>
</dbReference>
<dbReference type="EMBL" id="BAAAYV010000006">
    <property type="protein sequence ID" value="GAA3656794.1"/>
    <property type="molecule type" value="Genomic_DNA"/>
</dbReference>
<dbReference type="PROSITE" id="PS50932">
    <property type="entry name" value="HTH_LACI_2"/>
    <property type="match status" value="1"/>
</dbReference>
<comment type="caution">
    <text evidence="6">The sequence shown here is derived from an EMBL/GenBank/DDBJ whole genome shotgun (WGS) entry which is preliminary data.</text>
</comment>